<dbReference type="Gene3D" id="3.30.70.1620">
    <property type="match status" value="1"/>
</dbReference>
<evidence type="ECO:0000256" key="10">
    <source>
        <dbReference type="ARBA" id="ARBA00023306"/>
    </source>
</evidence>
<name>A0ABP1RCS2_9HEXA</name>
<protein>
    <recommendedName>
        <fullName evidence="11">Structural maintenance of chromosomes protein</fullName>
    </recommendedName>
</protein>
<evidence type="ECO:0000256" key="2">
    <source>
        <dbReference type="ARBA" id="ARBA00005231"/>
    </source>
</evidence>
<dbReference type="InterPro" id="IPR010935">
    <property type="entry name" value="SMC_hinge"/>
</dbReference>
<keyword evidence="5" id="KW-0498">Mitosis</keyword>
<dbReference type="PIRSF" id="PIRSF005719">
    <property type="entry name" value="SMC"/>
    <property type="match status" value="1"/>
</dbReference>
<dbReference type="CDD" id="cd03273">
    <property type="entry name" value="ABC_SMC2_euk"/>
    <property type="match status" value="1"/>
</dbReference>
<accession>A0ABP1RCS2</accession>
<dbReference type="PANTHER" id="PTHR43977">
    <property type="entry name" value="STRUCTURAL MAINTENANCE OF CHROMOSOMES PROTEIN 3"/>
    <property type="match status" value="1"/>
</dbReference>
<feature type="domain" description="SMC hinge" evidence="14">
    <location>
        <begin position="518"/>
        <end position="640"/>
    </location>
</feature>
<keyword evidence="3" id="KW-0132">Cell division</keyword>
<keyword evidence="16" id="KW-1185">Reference proteome</keyword>
<dbReference type="Proteomes" id="UP001642540">
    <property type="component" value="Unassembled WGS sequence"/>
</dbReference>
<evidence type="ECO:0000256" key="8">
    <source>
        <dbReference type="ARBA" id="ARBA00023067"/>
    </source>
</evidence>
<comment type="similarity">
    <text evidence="2">Belongs to the SMC family. SMC2 subfamily.</text>
</comment>
<evidence type="ECO:0000256" key="3">
    <source>
        <dbReference type="ARBA" id="ARBA00022618"/>
    </source>
</evidence>
<dbReference type="Pfam" id="PF02463">
    <property type="entry name" value="SMC_N"/>
    <property type="match status" value="1"/>
</dbReference>
<feature type="coiled-coil region" evidence="12">
    <location>
        <begin position="461"/>
        <end position="495"/>
    </location>
</feature>
<keyword evidence="8" id="KW-0226">DNA condensation</keyword>
<dbReference type="InterPro" id="IPR003395">
    <property type="entry name" value="RecF/RecN/SMC_N"/>
</dbReference>
<gene>
    <name evidence="15" type="ORF">ODALV1_LOCUS20318</name>
</gene>
<dbReference type="InterPro" id="IPR024704">
    <property type="entry name" value="SMC"/>
</dbReference>
<evidence type="ECO:0000313" key="16">
    <source>
        <dbReference type="Proteomes" id="UP001642540"/>
    </source>
</evidence>
<comment type="subcellular location">
    <subcellularLocation>
        <location evidence="1 11">Nucleus</location>
    </subcellularLocation>
</comment>
<dbReference type="InterPro" id="IPR027120">
    <property type="entry name" value="Smc2_ABC"/>
</dbReference>
<evidence type="ECO:0000256" key="4">
    <source>
        <dbReference type="ARBA" id="ARBA00022741"/>
    </source>
</evidence>
<dbReference type="EMBL" id="CAXLJM020000068">
    <property type="protein sequence ID" value="CAL8123787.1"/>
    <property type="molecule type" value="Genomic_DNA"/>
</dbReference>
<evidence type="ECO:0000256" key="5">
    <source>
        <dbReference type="ARBA" id="ARBA00022776"/>
    </source>
</evidence>
<feature type="compositionally biased region" description="Basic and acidic residues" evidence="13">
    <location>
        <begin position="363"/>
        <end position="382"/>
    </location>
</feature>
<dbReference type="SUPFAM" id="SSF52540">
    <property type="entry name" value="P-loop containing nucleoside triphosphate hydrolases"/>
    <property type="match status" value="1"/>
</dbReference>
<evidence type="ECO:0000256" key="9">
    <source>
        <dbReference type="ARBA" id="ARBA00023242"/>
    </source>
</evidence>
<organism evidence="15 16">
    <name type="scientific">Orchesella dallaii</name>
    <dbReference type="NCBI Taxonomy" id="48710"/>
    <lineage>
        <taxon>Eukaryota</taxon>
        <taxon>Metazoa</taxon>
        <taxon>Ecdysozoa</taxon>
        <taxon>Arthropoda</taxon>
        <taxon>Hexapoda</taxon>
        <taxon>Collembola</taxon>
        <taxon>Entomobryomorpha</taxon>
        <taxon>Entomobryoidea</taxon>
        <taxon>Orchesellidae</taxon>
        <taxon>Orchesellinae</taxon>
        <taxon>Orchesella</taxon>
    </lineage>
</organism>
<keyword evidence="7 12" id="KW-0175">Coiled coil</keyword>
<dbReference type="Gene3D" id="1.20.1060.20">
    <property type="match status" value="1"/>
</dbReference>
<reference evidence="15 16" key="1">
    <citation type="submission" date="2024-08" db="EMBL/GenBank/DDBJ databases">
        <authorList>
            <person name="Cucini C."/>
            <person name="Frati F."/>
        </authorList>
    </citation>
    <scope>NUCLEOTIDE SEQUENCE [LARGE SCALE GENOMIC DNA]</scope>
</reference>
<proteinExistence type="inferred from homology"/>
<evidence type="ECO:0000256" key="12">
    <source>
        <dbReference type="SAM" id="Coils"/>
    </source>
</evidence>
<dbReference type="Gene3D" id="3.40.50.300">
    <property type="entry name" value="P-loop containing nucleotide triphosphate hydrolases"/>
    <property type="match status" value="2"/>
</dbReference>
<evidence type="ECO:0000259" key="14">
    <source>
        <dbReference type="SMART" id="SM00968"/>
    </source>
</evidence>
<keyword evidence="10" id="KW-0131">Cell cycle</keyword>
<feature type="region of interest" description="Disordered" evidence="13">
    <location>
        <begin position="307"/>
        <end position="347"/>
    </location>
</feature>
<keyword evidence="6" id="KW-0067">ATP-binding</keyword>
<dbReference type="SMART" id="SM00968">
    <property type="entry name" value="SMC_hinge"/>
    <property type="match status" value="1"/>
</dbReference>
<comment type="caution">
    <text evidence="15">The sequence shown here is derived from an EMBL/GenBank/DDBJ whole genome shotgun (WGS) entry which is preliminary data.</text>
</comment>
<feature type="coiled-coil region" evidence="12">
    <location>
        <begin position="739"/>
        <end position="903"/>
    </location>
</feature>
<keyword evidence="4" id="KW-0547">Nucleotide-binding</keyword>
<evidence type="ECO:0000256" key="13">
    <source>
        <dbReference type="SAM" id="MobiDB-lite"/>
    </source>
</evidence>
<sequence length="1178" mass="134364">MFVKEVVLDGFKSYRVKTKVGEFDPHFNAITGLNGSGKSNILDAICFVLGITSMNVVRCKSLADCIYVGQGDKLHKASVSIVLDNKDKKKSPPGQRHYDEIIVSRTVQRNGECRYYINKTGATKKAVTDLFESVQLNVNNPNFMIMQGKITKVVNMKPKEILHMIEETVGATLYQAKREKAEIELKNKQFTIDSINSVLMDHIKPTLDKQSKAHDMIQEYNCQMREKNEMHIEWSKLHYFDLKKQGSNAETKLNAILEQDEKDDDLKAKYRQEIKQLKVREEQMNKESAAKFTAKVDKAEKALAEEKKKLHAKQTDVKTAKESLDKANKAVKDAEKAKKTEEKNVEDFKKKSANALTEFDQLQQEKNKATEELEKAREQENQLRSGKILDDEGKSVDIDQELNRISTEITAIKPEVQDGRQKISEYKNSLTQLDRQIKQTPSDDQVERDYAEKMKKFEDIKREASKRNINADENVADLRKSQVNAERERDGLLRQRNSILNRNYNLSFNYNKERVGVEGIRGCVYDHIKMNGVEEWGNALESALGGFVGQIIVDTDTVGKNLVKFGQMRRRVHVHPLNTFRSSYRPSNVSQRTLDQRFGPGNAIFALDLLEYGQDIQPVVEHFMGNKVLCKNMDIARKVAFDMRLNAYTVAGDTVDPGGIMKGGSRNDIGVIIKDCVELGRINEVLQQLNAQIQDLTRKVDTAKSNEGIIEGIERAKRDLHNADQMRKLTKFSQLKDEFDTMKTKLQEEGAQLQELECRLKNFEKERAQLQKKADQVESLREKNLRDNANLIKKWEKALETATKKYEARQKDFSEIEMDLKSKAAFIDGYQKDIDDAIAFVKECEEKLAQAEEELRKFKTHYEVIEQAFVAADAERSEWFEEAKQIQDQIKKLDERKEAAEINKMKRNNIRKQCQDSVDYCASAIEELKDRFKDLNFDVETRPTSGKSAAVVKKELDIITKKLDDMHQRLDHEAAAALQSTQKDFTSSTEKLSMIEKNKRNLIKAIKTLDDAKKQKVQTAYDDVNQKFDSMMSTLLPEARAKLVEVVPGDLTQGVNIHVQLGGVWKESLTELSGGQRSLVALSLVLSLCMYNPAPFYILDEVDAALDLSHTQNIGVVIQNQFKGTQFICVSLKDGMFSNANVLFTAKHEGGSSVVHRVSKKNLQMPPPSHDVKRARNR</sequence>
<evidence type="ECO:0000313" key="15">
    <source>
        <dbReference type="EMBL" id="CAL8123787.1"/>
    </source>
</evidence>
<keyword evidence="9 11" id="KW-0539">Nucleus</keyword>
<evidence type="ECO:0000256" key="11">
    <source>
        <dbReference type="PIRNR" id="PIRNR005719"/>
    </source>
</evidence>
<dbReference type="SUPFAM" id="SSF75553">
    <property type="entry name" value="Smc hinge domain"/>
    <property type="match status" value="1"/>
</dbReference>
<dbReference type="InterPro" id="IPR036277">
    <property type="entry name" value="SMC_hinge_sf"/>
</dbReference>
<feature type="region of interest" description="Disordered" evidence="13">
    <location>
        <begin position="360"/>
        <end position="382"/>
    </location>
</feature>
<dbReference type="InterPro" id="IPR027417">
    <property type="entry name" value="P-loop_NTPase"/>
</dbReference>
<evidence type="ECO:0000256" key="7">
    <source>
        <dbReference type="ARBA" id="ARBA00023054"/>
    </source>
</evidence>
<evidence type="ECO:0000256" key="1">
    <source>
        <dbReference type="ARBA" id="ARBA00004123"/>
    </source>
</evidence>
<dbReference type="Pfam" id="PF06470">
    <property type="entry name" value="SMC_hinge"/>
    <property type="match status" value="1"/>
</dbReference>
<evidence type="ECO:0000256" key="6">
    <source>
        <dbReference type="ARBA" id="ARBA00022840"/>
    </source>
</evidence>
<feature type="coiled-coil region" evidence="12">
    <location>
        <begin position="679"/>
        <end position="706"/>
    </location>
</feature>